<feature type="domain" description="Protein kinase" evidence="6">
    <location>
        <begin position="1"/>
        <end position="86"/>
    </location>
</feature>
<proteinExistence type="predicted"/>
<keyword evidence="4 7" id="KW-0418">Kinase</keyword>
<protein>
    <submittedName>
        <fullName evidence="7">Serine/threonine-protein kinase Aurora-1</fullName>
    </submittedName>
</protein>
<organism evidence="7 8">
    <name type="scientific">Dendrobium catenatum</name>
    <dbReference type="NCBI Taxonomy" id="906689"/>
    <lineage>
        <taxon>Eukaryota</taxon>
        <taxon>Viridiplantae</taxon>
        <taxon>Streptophyta</taxon>
        <taxon>Embryophyta</taxon>
        <taxon>Tracheophyta</taxon>
        <taxon>Spermatophyta</taxon>
        <taxon>Magnoliopsida</taxon>
        <taxon>Liliopsida</taxon>
        <taxon>Asparagales</taxon>
        <taxon>Orchidaceae</taxon>
        <taxon>Epidendroideae</taxon>
        <taxon>Malaxideae</taxon>
        <taxon>Dendrobiinae</taxon>
        <taxon>Dendrobium</taxon>
    </lineage>
</organism>
<reference evidence="7 8" key="1">
    <citation type="journal article" date="2016" name="Sci. Rep.">
        <title>The Dendrobium catenatum Lindl. genome sequence provides insights into polysaccharide synthase, floral development and adaptive evolution.</title>
        <authorList>
            <person name="Zhang G.Q."/>
            <person name="Xu Q."/>
            <person name="Bian C."/>
            <person name="Tsai W.C."/>
            <person name="Yeh C.M."/>
            <person name="Liu K.W."/>
            <person name="Yoshida K."/>
            <person name="Zhang L.S."/>
            <person name="Chang S.B."/>
            <person name="Chen F."/>
            <person name="Shi Y."/>
            <person name="Su Y.Y."/>
            <person name="Zhang Y.Q."/>
            <person name="Chen L.J."/>
            <person name="Yin Y."/>
            <person name="Lin M."/>
            <person name="Huang H."/>
            <person name="Deng H."/>
            <person name="Wang Z.W."/>
            <person name="Zhu S.L."/>
            <person name="Zhao X."/>
            <person name="Deng C."/>
            <person name="Niu S.C."/>
            <person name="Huang J."/>
            <person name="Wang M."/>
            <person name="Liu G.H."/>
            <person name="Yang H.J."/>
            <person name="Xiao X.J."/>
            <person name="Hsiao Y.Y."/>
            <person name="Wu W.L."/>
            <person name="Chen Y.Y."/>
            <person name="Mitsuda N."/>
            <person name="Ohme-Takagi M."/>
            <person name="Luo Y.B."/>
            <person name="Van de Peer Y."/>
            <person name="Liu Z.J."/>
        </authorList>
    </citation>
    <scope>NUCLEOTIDE SEQUENCE [LARGE SCALE GENOMIC DNA]</scope>
    <source>
        <tissue evidence="7">The whole plant</tissue>
    </source>
</reference>
<keyword evidence="3" id="KW-0547">Nucleotide-binding</keyword>
<dbReference type="EMBL" id="KZ502911">
    <property type="protein sequence ID" value="PKU70769.1"/>
    <property type="molecule type" value="Genomic_DNA"/>
</dbReference>
<dbReference type="GO" id="GO:0005524">
    <property type="term" value="F:ATP binding"/>
    <property type="evidence" value="ECO:0007669"/>
    <property type="project" value="UniProtKB-KW"/>
</dbReference>
<evidence type="ECO:0000256" key="5">
    <source>
        <dbReference type="ARBA" id="ARBA00022840"/>
    </source>
</evidence>
<reference evidence="7 8" key="2">
    <citation type="journal article" date="2017" name="Nature">
        <title>The Apostasia genome and the evolution of orchids.</title>
        <authorList>
            <person name="Zhang G.Q."/>
            <person name="Liu K.W."/>
            <person name="Li Z."/>
            <person name="Lohaus R."/>
            <person name="Hsiao Y.Y."/>
            <person name="Niu S.C."/>
            <person name="Wang J.Y."/>
            <person name="Lin Y.C."/>
            <person name="Xu Q."/>
            <person name="Chen L.J."/>
            <person name="Yoshida K."/>
            <person name="Fujiwara S."/>
            <person name="Wang Z.W."/>
            <person name="Zhang Y.Q."/>
            <person name="Mitsuda N."/>
            <person name="Wang M."/>
            <person name="Liu G.H."/>
            <person name="Pecoraro L."/>
            <person name="Huang H.X."/>
            <person name="Xiao X.J."/>
            <person name="Lin M."/>
            <person name="Wu X.Y."/>
            <person name="Wu W.L."/>
            <person name="Chen Y.Y."/>
            <person name="Chang S.B."/>
            <person name="Sakamoto S."/>
            <person name="Ohme-Takagi M."/>
            <person name="Yagi M."/>
            <person name="Zeng S.J."/>
            <person name="Shen C.Y."/>
            <person name="Yeh C.M."/>
            <person name="Luo Y.B."/>
            <person name="Tsai W.C."/>
            <person name="Van de Peer Y."/>
            <person name="Liu Z.J."/>
        </authorList>
    </citation>
    <scope>NUCLEOTIDE SEQUENCE [LARGE SCALE GENOMIC DNA]</scope>
    <source>
        <tissue evidence="7">The whole plant</tissue>
    </source>
</reference>
<evidence type="ECO:0000256" key="3">
    <source>
        <dbReference type="ARBA" id="ARBA00022741"/>
    </source>
</evidence>
<dbReference type="Pfam" id="PF00069">
    <property type="entry name" value="Pkinase"/>
    <property type="match status" value="1"/>
</dbReference>
<dbReference type="AlphaFoldDB" id="A0A2I0W530"/>
<accession>A0A2I0W530</accession>
<dbReference type="PANTHER" id="PTHR24350">
    <property type="entry name" value="SERINE/THREONINE-PROTEIN KINASE IAL-RELATED"/>
    <property type="match status" value="1"/>
</dbReference>
<dbReference type="Gene3D" id="1.10.510.10">
    <property type="entry name" value="Transferase(Phosphotransferase) domain 1"/>
    <property type="match status" value="1"/>
</dbReference>
<keyword evidence="2" id="KW-0808">Transferase</keyword>
<dbReference type="InterPro" id="IPR000719">
    <property type="entry name" value="Prot_kinase_dom"/>
</dbReference>
<evidence type="ECO:0000313" key="8">
    <source>
        <dbReference type="Proteomes" id="UP000233837"/>
    </source>
</evidence>
<evidence type="ECO:0000256" key="2">
    <source>
        <dbReference type="ARBA" id="ARBA00022679"/>
    </source>
</evidence>
<keyword evidence="5" id="KW-0067">ATP-binding</keyword>
<sequence>MIESVEHDAIVDIWSMVVLCYEFLYSVPPIEAKEHSDTYRRIIKVDMKFPSNPIVSSSLKDLISKMLVKDSSQRLPLHKLLEHPWIIQNADPSGIS</sequence>
<evidence type="ECO:0000256" key="4">
    <source>
        <dbReference type="ARBA" id="ARBA00022777"/>
    </source>
</evidence>
<name>A0A2I0W530_9ASPA</name>
<evidence type="ECO:0000259" key="6">
    <source>
        <dbReference type="PROSITE" id="PS50011"/>
    </source>
</evidence>
<dbReference type="Proteomes" id="UP000233837">
    <property type="component" value="Unassembled WGS sequence"/>
</dbReference>
<evidence type="ECO:0000313" key="7">
    <source>
        <dbReference type="EMBL" id="PKU70769.1"/>
    </source>
</evidence>
<dbReference type="InterPro" id="IPR030616">
    <property type="entry name" value="Aur-like"/>
</dbReference>
<keyword evidence="8" id="KW-1185">Reference proteome</keyword>
<dbReference type="STRING" id="906689.A0A2I0W530"/>
<evidence type="ECO:0000256" key="1">
    <source>
        <dbReference type="ARBA" id="ARBA00022527"/>
    </source>
</evidence>
<dbReference type="InterPro" id="IPR011009">
    <property type="entry name" value="Kinase-like_dom_sf"/>
</dbReference>
<keyword evidence="1" id="KW-0723">Serine/threonine-protein kinase</keyword>
<dbReference type="GO" id="GO:0004674">
    <property type="term" value="F:protein serine/threonine kinase activity"/>
    <property type="evidence" value="ECO:0007669"/>
    <property type="project" value="UniProtKB-KW"/>
</dbReference>
<dbReference type="PROSITE" id="PS50011">
    <property type="entry name" value="PROTEIN_KINASE_DOM"/>
    <property type="match status" value="1"/>
</dbReference>
<gene>
    <name evidence="7" type="primary">AUR1</name>
    <name evidence="7" type="ORF">MA16_Dca012522</name>
</gene>
<dbReference type="SUPFAM" id="SSF56112">
    <property type="entry name" value="Protein kinase-like (PK-like)"/>
    <property type="match status" value="1"/>
</dbReference>